<organism evidence="1 2">
    <name type="scientific">Marinibactrum halimedae</name>
    <dbReference type="NCBI Taxonomy" id="1444977"/>
    <lineage>
        <taxon>Bacteria</taxon>
        <taxon>Pseudomonadati</taxon>
        <taxon>Pseudomonadota</taxon>
        <taxon>Gammaproteobacteria</taxon>
        <taxon>Cellvibrionales</taxon>
        <taxon>Cellvibrionaceae</taxon>
        <taxon>Marinibactrum</taxon>
    </lineage>
</organism>
<gene>
    <name evidence="1" type="ORF">GCM10007877_00360</name>
</gene>
<evidence type="ECO:0000313" key="2">
    <source>
        <dbReference type="Proteomes" id="UP001156870"/>
    </source>
</evidence>
<dbReference type="RefSeq" id="WP_232595264.1">
    <property type="nucleotide sequence ID" value="NZ_BSPD01000001.1"/>
</dbReference>
<comment type="caution">
    <text evidence="1">The sequence shown here is derived from an EMBL/GenBank/DDBJ whole genome shotgun (WGS) entry which is preliminary data.</text>
</comment>
<protein>
    <submittedName>
        <fullName evidence="1">Uncharacterized protein</fullName>
    </submittedName>
</protein>
<dbReference type="AlphaFoldDB" id="A0AA37T6E0"/>
<accession>A0AA37T6E0</accession>
<name>A0AA37T6E0_9GAMM</name>
<reference evidence="1 2" key="1">
    <citation type="journal article" date="2014" name="Int. J. Syst. Evol. Microbiol.">
        <title>Complete genome sequence of Corynebacterium casei LMG S-19264T (=DSM 44701T), isolated from a smear-ripened cheese.</title>
        <authorList>
            <consortium name="US DOE Joint Genome Institute (JGI-PGF)"/>
            <person name="Walter F."/>
            <person name="Albersmeier A."/>
            <person name="Kalinowski J."/>
            <person name="Ruckert C."/>
        </authorList>
    </citation>
    <scope>NUCLEOTIDE SEQUENCE [LARGE SCALE GENOMIC DNA]</scope>
    <source>
        <strain evidence="1 2">NBRC 110095</strain>
    </source>
</reference>
<dbReference type="Proteomes" id="UP001156870">
    <property type="component" value="Unassembled WGS sequence"/>
</dbReference>
<sequence>MQSNNANVQSLHVHYSPTAKYSVGYRGEYWRNDQFWLHTVQANSLLRRWNGTAYQANVYMKSGVGVAHFSGATSKKNSALAAFTGLAMDWENRHYFISYENRLYSSRKFEDFTSHNFRVGIAPYVGDYGDFHTWFMVQLDYLSHQNDSMMITPLIRIFKNEYLAELGVNKEGDFLANVIIRF</sequence>
<keyword evidence="2" id="KW-1185">Reference proteome</keyword>
<dbReference type="EMBL" id="BSPD01000001">
    <property type="protein sequence ID" value="GLS24325.1"/>
    <property type="molecule type" value="Genomic_DNA"/>
</dbReference>
<proteinExistence type="predicted"/>
<evidence type="ECO:0000313" key="1">
    <source>
        <dbReference type="EMBL" id="GLS24325.1"/>
    </source>
</evidence>